<dbReference type="EMBL" id="JANKHO010000702">
    <property type="protein sequence ID" value="KAJ3507030.1"/>
    <property type="molecule type" value="Genomic_DNA"/>
</dbReference>
<evidence type="ECO:0000313" key="3">
    <source>
        <dbReference type="Proteomes" id="UP001148786"/>
    </source>
</evidence>
<reference evidence="2" key="1">
    <citation type="submission" date="2022-07" db="EMBL/GenBank/DDBJ databases">
        <title>Genome Sequence of Agrocybe chaxingu.</title>
        <authorList>
            <person name="Buettner E."/>
        </authorList>
    </citation>
    <scope>NUCLEOTIDE SEQUENCE</scope>
    <source>
        <strain evidence="2">MP-N11</strain>
    </source>
</reference>
<feature type="region of interest" description="Disordered" evidence="1">
    <location>
        <begin position="31"/>
        <end position="104"/>
    </location>
</feature>
<dbReference type="Proteomes" id="UP001148786">
    <property type="component" value="Unassembled WGS sequence"/>
</dbReference>
<protein>
    <submittedName>
        <fullName evidence="2">Uncharacterized protein</fullName>
    </submittedName>
</protein>
<sequence>MENPALGIQTSISTRYENLYERYYAVRISVAINEDEEEKEDGQYAPSDVGSDENALSASPQPKRQWGQEGDAPSYPQEPNHQDEDYPDGAHAEETQGGYYEGACDEEGCPGLKGLKAGILVVTIKDRAL</sequence>
<evidence type="ECO:0000256" key="1">
    <source>
        <dbReference type="SAM" id="MobiDB-lite"/>
    </source>
</evidence>
<dbReference type="AlphaFoldDB" id="A0A9W8MUJ2"/>
<feature type="compositionally biased region" description="Basic and acidic residues" evidence="1">
    <location>
        <begin position="80"/>
        <end position="94"/>
    </location>
</feature>
<name>A0A9W8MUJ2_9AGAR</name>
<comment type="caution">
    <text evidence="2">The sequence shown here is derived from an EMBL/GenBank/DDBJ whole genome shotgun (WGS) entry which is preliminary data.</text>
</comment>
<evidence type="ECO:0000313" key="2">
    <source>
        <dbReference type="EMBL" id="KAJ3507030.1"/>
    </source>
</evidence>
<accession>A0A9W8MUJ2</accession>
<gene>
    <name evidence="2" type="ORF">NLJ89_g6532</name>
</gene>
<organism evidence="2 3">
    <name type="scientific">Agrocybe chaxingu</name>
    <dbReference type="NCBI Taxonomy" id="84603"/>
    <lineage>
        <taxon>Eukaryota</taxon>
        <taxon>Fungi</taxon>
        <taxon>Dikarya</taxon>
        <taxon>Basidiomycota</taxon>
        <taxon>Agaricomycotina</taxon>
        <taxon>Agaricomycetes</taxon>
        <taxon>Agaricomycetidae</taxon>
        <taxon>Agaricales</taxon>
        <taxon>Agaricineae</taxon>
        <taxon>Strophariaceae</taxon>
        <taxon>Agrocybe</taxon>
    </lineage>
</organism>
<proteinExistence type="predicted"/>
<keyword evidence="3" id="KW-1185">Reference proteome</keyword>